<organism evidence="1 2">
    <name type="scientific">Hoylesella buccalis</name>
    <dbReference type="NCBI Taxonomy" id="28127"/>
    <lineage>
        <taxon>Bacteria</taxon>
        <taxon>Pseudomonadati</taxon>
        <taxon>Bacteroidota</taxon>
        <taxon>Bacteroidia</taxon>
        <taxon>Bacteroidales</taxon>
        <taxon>Prevotellaceae</taxon>
        <taxon>Hoylesella</taxon>
    </lineage>
</organism>
<accession>A0A2N6QQ53</accession>
<name>A0A2N6QQ53_9BACT</name>
<dbReference type="EMBL" id="PNGJ01000006">
    <property type="protein sequence ID" value="PMC23885.1"/>
    <property type="molecule type" value="Genomic_DNA"/>
</dbReference>
<comment type="caution">
    <text evidence="1">The sequence shown here is derived from an EMBL/GenBank/DDBJ whole genome shotgun (WGS) entry which is preliminary data.</text>
</comment>
<evidence type="ECO:0000313" key="1">
    <source>
        <dbReference type="EMBL" id="PMC23885.1"/>
    </source>
</evidence>
<gene>
    <name evidence="1" type="ORF">CJ231_08285</name>
</gene>
<sequence>MGVAGLQKEKEVRTEKAWAAATSYCKKLQPKNSNAAMAEGVAGVYVSTCVSCAATFCWGGPAGVVAGVLVGL</sequence>
<dbReference type="Proteomes" id="UP000235564">
    <property type="component" value="Unassembled WGS sequence"/>
</dbReference>
<proteinExistence type="predicted"/>
<dbReference type="AlphaFoldDB" id="A0A2N6QQ53"/>
<protein>
    <submittedName>
        <fullName evidence="1">Uncharacterized protein</fullName>
    </submittedName>
</protein>
<reference evidence="1 2" key="1">
    <citation type="submission" date="2017-09" db="EMBL/GenBank/DDBJ databases">
        <title>Bacterial strain isolated from the female urinary microbiota.</title>
        <authorList>
            <person name="Thomas-White K."/>
            <person name="Kumar N."/>
            <person name="Forster S."/>
            <person name="Putonti C."/>
            <person name="Lawley T."/>
            <person name="Wolfe A.J."/>
        </authorList>
    </citation>
    <scope>NUCLEOTIDE SEQUENCE [LARGE SCALE GENOMIC DNA]</scope>
    <source>
        <strain evidence="1 2">UMB0536</strain>
    </source>
</reference>
<evidence type="ECO:0000313" key="2">
    <source>
        <dbReference type="Proteomes" id="UP000235564"/>
    </source>
</evidence>